<dbReference type="SUPFAM" id="SSF53649">
    <property type="entry name" value="Alkaline phosphatase-like"/>
    <property type="match status" value="1"/>
</dbReference>
<reference evidence="1 2" key="1">
    <citation type="submission" date="2017-03" db="EMBL/GenBank/DDBJ databases">
        <title>Genome Survey of Euroglyphus maynei.</title>
        <authorList>
            <person name="Arlian L.G."/>
            <person name="Morgan M.S."/>
            <person name="Rider S.D."/>
        </authorList>
    </citation>
    <scope>NUCLEOTIDE SEQUENCE [LARGE SCALE GENOMIC DNA]</scope>
    <source>
        <strain evidence="1">Arlian Lab</strain>
        <tissue evidence="1">Whole body</tissue>
    </source>
</reference>
<evidence type="ECO:0000313" key="2">
    <source>
        <dbReference type="Proteomes" id="UP000194236"/>
    </source>
</evidence>
<organism evidence="1 2">
    <name type="scientific">Euroglyphus maynei</name>
    <name type="common">Mayne's house dust mite</name>
    <dbReference type="NCBI Taxonomy" id="6958"/>
    <lineage>
        <taxon>Eukaryota</taxon>
        <taxon>Metazoa</taxon>
        <taxon>Ecdysozoa</taxon>
        <taxon>Arthropoda</taxon>
        <taxon>Chelicerata</taxon>
        <taxon>Arachnida</taxon>
        <taxon>Acari</taxon>
        <taxon>Acariformes</taxon>
        <taxon>Sarcoptiformes</taxon>
        <taxon>Astigmata</taxon>
        <taxon>Psoroptidia</taxon>
        <taxon>Analgoidea</taxon>
        <taxon>Pyroglyphidae</taxon>
        <taxon>Pyroglyphinae</taxon>
        <taxon>Euroglyphus</taxon>
    </lineage>
</organism>
<proteinExistence type="predicted"/>
<dbReference type="OrthoDB" id="415411at2759"/>
<keyword evidence="2" id="KW-1185">Reference proteome</keyword>
<dbReference type="EMBL" id="MUJZ01050490">
    <property type="protein sequence ID" value="OTF73701.1"/>
    <property type="molecule type" value="Genomic_DNA"/>
</dbReference>
<dbReference type="Gene3D" id="3.40.720.10">
    <property type="entry name" value="Alkaline Phosphatase, subunit A"/>
    <property type="match status" value="1"/>
</dbReference>
<comment type="caution">
    <text evidence="1">The sequence shown here is derived from an EMBL/GenBank/DDBJ whole genome shotgun (WGS) entry which is preliminary data.</text>
</comment>
<name>A0A1Y3AYW3_EURMA</name>
<protein>
    <submittedName>
        <fullName evidence="1">Uncharacterized protein</fullName>
    </submittedName>
</protein>
<dbReference type="PANTHER" id="PTHR10151">
    <property type="entry name" value="ECTONUCLEOTIDE PYROPHOSPHATASE/PHOSPHODIESTERASE"/>
    <property type="match status" value="1"/>
</dbReference>
<dbReference type="PANTHER" id="PTHR10151:SF120">
    <property type="entry name" value="BIS(5'-ADENOSYL)-TRIPHOSPHATASE"/>
    <property type="match status" value="1"/>
</dbReference>
<accession>A0A1Y3AYW3</accession>
<dbReference type="InterPro" id="IPR017850">
    <property type="entry name" value="Alkaline_phosphatase_core_sf"/>
</dbReference>
<dbReference type="GO" id="GO:0016787">
    <property type="term" value="F:hydrolase activity"/>
    <property type="evidence" value="ECO:0007669"/>
    <property type="project" value="UniProtKB-ARBA"/>
</dbReference>
<dbReference type="InterPro" id="IPR002591">
    <property type="entry name" value="Phosphodiest/P_Trfase"/>
</dbReference>
<sequence length="140" mass="16598">DVDLIVSVQQALRNCSQKLYGNHFQIYQQHEIPKRYHYEGNRRILSLFMIADEGYELVDVNADDWRPRSHSWGDHGFDNYLESMRPLFIANGPAFRRGYIHPIEFENIDLYPLMLSILNIPQERFANHNGTFTNVQQMLR</sequence>
<dbReference type="AlphaFoldDB" id="A0A1Y3AYW3"/>
<dbReference type="Pfam" id="PF01663">
    <property type="entry name" value="Phosphodiest"/>
    <property type="match status" value="1"/>
</dbReference>
<evidence type="ECO:0000313" key="1">
    <source>
        <dbReference type="EMBL" id="OTF73701.1"/>
    </source>
</evidence>
<gene>
    <name evidence="1" type="ORF">BLA29_011568</name>
</gene>
<dbReference type="Proteomes" id="UP000194236">
    <property type="component" value="Unassembled WGS sequence"/>
</dbReference>
<feature type="non-terminal residue" evidence="1">
    <location>
        <position position="1"/>
    </location>
</feature>